<protein>
    <submittedName>
        <fullName evidence="1">Uncharacterized protein</fullName>
    </submittedName>
</protein>
<dbReference type="STRING" id="1548.CSCA_1393"/>
<organism evidence="1 2">
    <name type="scientific">Clostridium scatologenes</name>
    <dbReference type="NCBI Taxonomy" id="1548"/>
    <lineage>
        <taxon>Bacteria</taxon>
        <taxon>Bacillati</taxon>
        <taxon>Bacillota</taxon>
        <taxon>Clostridia</taxon>
        <taxon>Eubacteriales</taxon>
        <taxon>Clostridiaceae</taxon>
        <taxon>Clostridium</taxon>
    </lineage>
</organism>
<dbReference type="AlphaFoldDB" id="A0A0E3JY18"/>
<sequence length="130" mass="15080">MIHIEVKELTDKERLELSLKYSISSKHKKSLLERINKPKEPEEKETIYINFGGIKSIQRWALMDIIKDVYTNAEVVNDEANCDYSVKFLKYGTVVDDTYFAIKTKNGDLEIYKNSTGLMIEIIKSKNLLT</sequence>
<gene>
    <name evidence="1" type="ORF">CSCA_1393</name>
</gene>
<reference evidence="1 2" key="1">
    <citation type="journal article" date="2015" name="J. Biotechnol.">
        <title>Complete genome sequence of a malodorant-producing acetogen, Clostridium scatologenes ATCC 25775(T).</title>
        <authorList>
            <person name="Zhu Z."/>
            <person name="Guo T."/>
            <person name="Zheng H."/>
            <person name="Song T."/>
            <person name="Ouyang P."/>
            <person name="Xie J."/>
        </authorList>
    </citation>
    <scope>NUCLEOTIDE SEQUENCE [LARGE SCALE GENOMIC DNA]</scope>
    <source>
        <strain evidence="1 2">ATCC 25775</strain>
    </source>
</reference>
<proteinExistence type="predicted"/>
<dbReference type="EMBL" id="CP009933">
    <property type="protein sequence ID" value="AKA68518.1"/>
    <property type="molecule type" value="Genomic_DNA"/>
</dbReference>
<keyword evidence="2" id="KW-1185">Reference proteome</keyword>
<name>A0A0E3JY18_CLOSL</name>
<dbReference type="Proteomes" id="UP000033115">
    <property type="component" value="Chromosome"/>
</dbReference>
<dbReference type="KEGG" id="csq:CSCA_1393"/>
<dbReference type="HOGENOM" id="CLU_1934406_0_0_9"/>
<accession>A0A0E3JY18</accession>
<dbReference type="RefSeq" id="WP_029159950.1">
    <property type="nucleotide sequence ID" value="NZ_CP009933.1"/>
</dbReference>
<evidence type="ECO:0000313" key="1">
    <source>
        <dbReference type="EMBL" id="AKA68518.1"/>
    </source>
</evidence>
<evidence type="ECO:0000313" key="2">
    <source>
        <dbReference type="Proteomes" id="UP000033115"/>
    </source>
</evidence>